<dbReference type="Proteomes" id="UP000655273">
    <property type="component" value="Unassembled WGS sequence"/>
</dbReference>
<sequence>MVEVRRFLREQGVAEFKLPDRVESVDALPLTPVGKVDKKQLRLWLAERARG</sequence>
<dbReference type="InterPro" id="IPR045851">
    <property type="entry name" value="AMP-bd_C_sf"/>
</dbReference>
<name>A0A927DL90_9ENTR</name>
<accession>A0A927DL90</accession>
<dbReference type="SUPFAM" id="SSF56801">
    <property type="entry name" value="Acetyl-CoA synthetase-like"/>
    <property type="match status" value="1"/>
</dbReference>
<evidence type="ECO:0000313" key="1">
    <source>
        <dbReference type="EMBL" id="MBD3706892.1"/>
    </source>
</evidence>
<dbReference type="Gene3D" id="3.30.300.30">
    <property type="match status" value="1"/>
</dbReference>
<evidence type="ECO:0000313" key="2">
    <source>
        <dbReference type="Proteomes" id="UP000655273"/>
    </source>
</evidence>
<dbReference type="EMBL" id="JACXTA010000001">
    <property type="protein sequence ID" value="MBD3706892.1"/>
    <property type="molecule type" value="Genomic_DNA"/>
</dbReference>
<dbReference type="AlphaFoldDB" id="A0A927DL90"/>
<evidence type="ECO:0008006" key="3">
    <source>
        <dbReference type="Google" id="ProtNLM"/>
    </source>
</evidence>
<proteinExistence type="predicted"/>
<comment type="caution">
    <text evidence="1">The sequence shown here is derived from an EMBL/GenBank/DDBJ whole genome shotgun (WGS) entry which is preliminary data.</text>
</comment>
<protein>
    <recommendedName>
        <fullName evidence="3">2,3-dihydroxybenzoate-AMP ligase</fullName>
    </recommendedName>
</protein>
<organism evidence="1 2">
    <name type="scientific">Enterobacter hormaechei</name>
    <dbReference type="NCBI Taxonomy" id="158836"/>
    <lineage>
        <taxon>Bacteria</taxon>
        <taxon>Pseudomonadati</taxon>
        <taxon>Pseudomonadota</taxon>
        <taxon>Gammaproteobacteria</taxon>
        <taxon>Enterobacterales</taxon>
        <taxon>Enterobacteriaceae</taxon>
        <taxon>Enterobacter</taxon>
        <taxon>Enterobacter cloacae complex</taxon>
    </lineage>
</organism>
<gene>
    <name evidence="1" type="ORF">IE983_09645</name>
</gene>
<reference evidence="1" key="1">
    <citation type="submission" date="2020-07" db="EMBL/GenBank/DDBJ databases">
        <title>Clinical and genomic characterization of carbapenemase-producing Enterobacterales causing secondary infections during the COVID-19 crisis at a New York City hospital.</title>
        <authorList>
            <person name="Gomez-Simmonds A."/>
            <person name="Annavajhala M.K."/>
            <person name="Uhlemann A.-C."/>
        </authorList>
    </citation>
    <scope>NUCLEOTIDE SEQUENCE</scope>
    <source>
        <strain evidence="1">NK1396</strain>
    </source>
</reference>